<dbReference type="EMBL" id="CADCUS010000497">
    <property type="protein sequence ID" value="CAA9434110.1"/>
    <property type="molecule type" value="Genomic_DNA"/>
</dbReference>
<dbReference type="AlphaFoldDB" id="A0A6J4Q9C0"/>
<sequence>MTSSSAAASATVLVIGPSDPARSGQPPYAPVRLTRPSVGRMPTVQFHAEGRRMDASPSCPIATAARFAATAAAEPPEDPPAVRSGA</sequence>
<evidence type="ECO:0000256" key="1">
    <source>
        <dbReference type="SAM" id="MobiDB-lite"/>
    </source>
</evidence>
<evidence type="ECO:0000313" key="2">
    <source>
        <dbReference type="EMBL" id="CAA9434110.1"/>
    </source>
</evidence>
<gene>
    <name evidence="2" type="ORF">AVDCRST_MAG66-3456</name>
</gene>
<feature type="region of interest" description="Disordered" evidence="1">
    <location>
        <begin position="1"/>
        <end position="36"/>
    </location>
</feature>
<accession>A0A6J4Q9C0</accession>
<protein>
    <submittedName>
        <fullName evidence="2">Uncharacterized protein</fullName>
    </submittedName>
</protein>
<proteinExistence type="predicted"/>
<organism evidence="2">
    <name type="scientific">uncultured Pseudonocardia sp</name>
    <dbReference type="NCBI Taxonomy" id="211455"/>
    <lineage>
        <taxon>Bacteria</taxon>
        <taxon>Bacillati</taxon>
        <taxon>Actinomycetota</taxon>
        <taxon>Actinomycetes</taxon>
        <taxon>Pseudonocardiales</taxon>
        <taxon>Pseudonocardiaceae</taxon>
        <taxon>Pseudonocardia</taxon>
        <taxon>environmental samples</taxon>
    </lineage>
</organism>
<name>A0A6J4Q9C0_9PSEU</name>
<reference evidence="2" key="1">
    <citation type="submission" date="2020-02" db="EMBL/GenBank/DDBJ databases">
        <authorList>
            <person name="Meier V. D."/>
        </authorList>
    </citation>
    <scope>NUCLEOTIDE SEQUENCE</scope>
    <source>
        <strain evidence="2">AVDCRST_MAG66</strain>
    </source>
</reference>
<feature type="compositionally biased region" description="Low complexity" evidence="1">
    <location>
        <begin position="1"/>
        <end position="10"/>
    </location>
</feature>